<evidence type="ECO:0000256" key="1">
    <source>
        <dbReference type="SAM" id="Phobius"/>
    </source>
</evidence>
<dbReference type="EMBL" id="JAEAOA010000091">
    <property type="protein sequence ID" value="KAK3592317.1"/>
    <property type="molecule type" value="Genomic_DNA"/>
</dbReference>
<organism evidence="2 3">
    <name type="scientific">Potamilus streckersoni</name>
    <dbReference type="NCBI Taxonomy" id="2493646"/>
    <lineage>
        <taxon>Eukaryota</taxon>
        <taxon>Metazoa</taxon>
        <taxon>Spiralia</taxon>
        <taxon>Lophotrochozoa</taxon>
        <taxon>Mollusca</taxon>
        <taxon>Bivalvia</taxon>
        <taxon>Autobranchia</taxon>
        <taxon>Heteroconchia</taxon>
        <taxon>Palaeoheterodonta</taxon>
        <taxon>Unionida</taxon>
        <taxon>Unionoidea</taxon>
        <taxon>Unionidae</taxon>
        <taxon>Ambleminae</taxon>
        <taxon>Lampsilini</taxon>
        <taxon>Potamilus</taxon>
    </lineage>
</organism>
<feature type="transmembrane region" description="Helical" evidence="1">
    <location>
        <begin position="25"/>
        <end position="44"/>
    </location>
</feature>
<dbReference type="AlphaFoldDB" id="A0AAE0SI17"/>
<reference evidence="2" key="3">
    <citation type="submission" date="2023-05" db="EMBL/GenBank/DDBJ databases">
        <authorList>
            <person name="Smith C.H."/>
        </authorList>
    </citation>
    <scope>NUCLEOTIDE SEQUENCE</scope>
    <source>
        <strain evidence="2">CHS0354</strain>
        <tissue evidence="2">Mantle</tissue>
    </source>
</reference>
<proteinExistence type="predicted"/>
<keyword evidence="1" id="KW-1133">Transmembrane helix</keyword>
<reference evidence="2" key="1">
    <citation type="journal article" date="2021" name="Genome Biol. Evol.">
        <title>A High-Quality Reference Genome for a Parasitic Bivalve with Doubly Uniparental Inheritance (Bivalvia: Unionida).</title>
        <authorList>
            <person name="Smith C.H."/>
        </authorList>
    </citation>
    <scope>NUCLEOTIDE SEQUENCE</scope>
    <source>
        <strain evidence="2">CHS0354</strain>
    </source>
</reference>
<protein>
    <submittedName>
        <fullName evidence="2">Uncharacterized protein</fullName>
    </submittedName>
</protein>
<name>A0AAE0SI17_9BIVA</name>
<feature type="transmembrane region" description="Helical" evidence="1">
    <location>
        <begin position="99"/>
        <end position="118"/>
    </location>
</feature>
<accession>A0AAE0SI17</accession>
<keyword evidence="1" id="KW-0812">Transmembrane</keyword>
<dbReference type="Proteomes" id="UP001195483">
    <property type="component" value="Unassembled WGS sequence"/>
</dbReference>
<keyword evidence="3" id="KW-1185">Reference proteome</keyword>
<evidence type="ECO:0000313" key="3">
    <source>
        <dbReference type="Proteomes" id="UP001195483"/>
    </source>
</evidence>
<comment type="caution">
    <text evidence="2">The sequence shown here is derived from an EMBL/GenBank/DDBJ whole genome shotgun (WGS) entry which is preliminary data.</text>
</comment>
<evidence type="ECO:0000313" key="2">
    <source>
        <dbReference type="EMBL" id="KAK3592317.1"/>
    </source>
</evidence>
<sequence>MKMHKFLLLGIQSVGQTMNVVIIRAKNISGAILTTATIGIFAALENAGGIKMLLTCGVNQETDGHIVEVIIYMISKGDNVLQHFHVDCTKKSPENLRNFIGATSIWLIIGTTVVYHGTYA</sequence>
<gene>
    <name evidence="2" type="ORF">CHS0354_000873</name>
</gene>
<keyword evidence="1" id="KW-0472">Membrane</keyword>
<reference evidence="2" key="2">
    <citation type="journal article" date="2021" name="Genome Biol. Evol.">
        <title>Developing a high-quality reference genome for a parasitic bivalve with doubly uniparental inheritance (Bivalvia: Unionida).</title>
        <authorList>
            <person name="Smith C.H."/>
        </authorList>
    </citation>
    <scope>NUCLEOTIDE SEQUENCE</scope>
    <source>
        <strain evidence="2">CHS0354</strain>
        <tissue evidence="2">Mantle</tissue>
    </source>
</reference>